<sequence length="522" mass="59890">MDDQDGEAIVNRDETIPVLRIPSHASQNSADLSDTDPLQLKPGGRRDRMKEHASKIKDRLVTDHGSPYAPSIQERLFNGLMSQIIPPEELSENENAQDDGKPKDRRSRQYVDRPNFSVGMMSGNFRRFNARIGIVFVFQNRLIRLFTWKQPTATLSFLAIYTLVCLDPELLPLIPLVATLFFIMLPSFLARHPVAENELRLDSRYFGPPIAPPSRVKPAPELSKDFFRNMRDLQNCMEDFSRMHDAANEYVTPYTNFSDEGVSSELYLVLFVLSIAAFIASHLMPWRAVALLGGWAAVCSCHPNAQSIIFSTENQKHFHHTFEGLQAWIRDWVERDIILDEPAEVRQVEIFELQRHHESSGTWESWLFSPSPYDPLSPSRIAGARAKGTQFFEEVQPPTGWKWKDKKWSLDLYSREWVERRIITGVEIETEGERWVYDIPAESLDLPTSIGSQKKQRVKSIPKSGWEEGNGMDKKGLWRRRRWVRDVERVIVKRSHRRSLSPWSTLDAGVVNPGAVEPAAIN</sequence>
<feature type="region of interest" description="Disordered" evidence="5">
    <location>
        <begin position="88"/>
        <end position="112"/>
    </location>
</feature>
<evidence type="ECO:0000256" key="1">
    <source>
        <dbReference type="ARBA" id="ARBA00004141"/>
    </source>
</evidence>
<comment type="subcellular location">
    <subcellularLocation>
        <location evidence="1">Membrane</location>
        <topology evidence="1">Multi-pass membrane protein</topology>
    </subcellularLocation>
</comment>
<keyword evidence="8" id="KW-1185">Reference proteome</keyword>
<feature type="region of interest" description="Disordered" evidence="5">
    <location>
        <begin position="1"/>
        <end position="67"/>
    </location>
</feature>
<proteinExistence type="predicted"/>
<evidence type="ECO:0000256" key="2">
    <source>
        <dbReference type="ARBA" id="ARBA00022692"/>
    </source>
</evidence>
<dbReference type="InterPro" id="IPR052816">
    <property type="entry name" value="Peroxisomal_Membrane_PEX28-32"/>
</dbReference>
<keyword evidence="3" id="KW-1133">Transmembrane helix</keyword>
<dbReference type="RefSeq" id="XP_069232392.1">
    <property type="nucleotide sequence ID" value="XM_069370805.1"/>
</dbReference>
<dbReference type="InterPro" id="IPR010482">
    <property type="entry name" value="TECPR1-like_DysF"/>
</dbReference>
<accession>A0AB34KWJ5</accession>
<evidence type="ECO:0000313" key="8">
    <source>
        <dbReference type="Proteomes" id="UP000803884"/>
    </source>
</evidence>
<comment type="caution">
    <text evidence="7">The sequence shown here is derived from an EMBL/GenBank/DDBJ whole genome shotgun (WGS) entry which is preliminary data.</text>
</comment>
<dbReference type="Pfam" id="PF06398">
    <property type="entry name" value="Pex24p"/>
    <property type="match status" value="1"/>
</dbReference>
<dbReference type="GO" id="GO:0007031">
    <property type="term" value="P:peroxisome organization"/>
    <property type="evidence" value="ECO:0007669"/>
    <property type="project" value="TreeGrafter"/>
</dbReference>
<dbReference type="PANTHER" id="PTHR28304">
    <property type="entry name" value="PEROXISOMAL MEMBRANE PROTEIN PEX29"/>
    <property type="match status" value="1"/>
</dbReference>
<evidence type="ECO:0000256" key="4">
    <source>
        <dbReference type="ARBA" id="ARBA00023136"/>
    </source>
</evidence>
<dbReference type="EMBL" id="JAAQHG020000005">
    <property type="protein sequence ID" value="KAL1589287.1"/>
    <property type="molecule type" value="Genomic_DNA"/>
</dbReference>
<keyword evidence="2" id="KW-0812">Transmembrane</keyword>
<feature type="compositionally biased region" description="Basic and acidic residues" evidence="5">
    <location>
        <begin position="44"/>
        <end position="62"/>
    </location>
</feature>
<feature type="domain" description="TECPR1-like DysF" evidence="6">
    <location>
        <begin position="116"/>
        <end position="485"/>
    </location>
</feature>
<dbReference type="GO" id="GO:0005778">
    <property type="term" value="C:peroxisomal membrane"/>
    <property type="evidence" value="ECO:0007669"/>
    <property type="project" value="UniProtKB-ARBA"/>
</dbReference>
<evidence type="ECO:0000259" key="6">
    <source>
        <dbReference type="Pfam" id="PF06398"/>
    </source>
</evidence>
<evidence type="ECO:0000256" key="5">
    <source>
        <dbReference type="SAM" id="MobiDB-lite"/>
    </source>
</evidence>
<protein>
    <recommendedName>
        <fullName evidence="6">TECPR1-like DysF domain-containing protein</fullName>
    </recommendedName>
</protein>
<evidence type="ECO:0000256" key="3">
    <source>
        <dbReference type="ARBA" id="ARBA00022989"/>
    </source>
</evidence>
<organism evidence="7 8">
    <name type="scientific">Cladosporium halotolerans</name>
    <dbReference type="NCBI Taxonomy" id="1052096"/>
    <lineage>
        <taxon>Eukaryota</taxon>
        <taxon>Fungi</taxon>
        <taxon>Dikarya</taxon>
        <taxon>Ascomycota</taxon>
        <taxon>Pezizomycotina</taxon>
        <taxon>Dothideomycetes</taxon>
        <taxon>Dothideomycetidae</taxon>
        <taxon>Cladosporiales</taxon>
        <taxon>Cladosporiaceae</taxon>
        <taxon>Cladosporium</taxon>
    </lineage>
</organism>
<dbReference type="Proteomes" id="UP000803884">
    <property type="component" value="Unassembled WGS sequence"/>
</dbReference>
<gene>
    <name evidence="7" type="ORF">WHR41_02199</name>
</gene>
<dbReference type="PANTHER" id="PTHR28304:SF2">
    <property type="entry name" value="PEROXISOMAL MEMBRANE PROTEIN PEX29"/>
    <property type="match status" value="1"/>
</dbReference>
<feature type="compositionally biased region" description="Basic and acidic residues" evidence="5">
    <location>
        <begin position="98"/>
        <end position="111"/>
    </location>
</feature>
<evidence type="ECO:0000313" key="7">
    <source>
        <dbReference type="EMBL" id="KAL1589287.1"/>
    </source>
</evidence>
<dbReference type="AlphaFoldDB" id="A0AB34KWJ5"/>
<reference evidence="7 8" key="1">
    <citation type="journal article" date="2020" name="Microbiol. Resour. Announc.">
        <title>Draft Genome Sequence of a Cladosporium Species Isolated from the Mesophotic Ascidian Didemnum maculosum.</title>
        <authorList>
            <person name="Gioti A."/>
            <person name="Siaperas R."/>
            <person name="Nikolaivits E."/>
            <person name="Le Goff G."/>
            <person name="Ouazzani J."/>
            <person name="Kotoulas G."/>
            <person name="Topakas E."/>
        </authorList>
    </citation>
    <scope>NUCLEOTIDE SEQUENCE [LARGE SCALE GENOMIC DNA]</scope>
    <source>
        <strain evidence="7 8">TM138-S3</strain>
    </source>
</reference>
<keyword evidence="4" id="KW-0472">Membrane</keyword>
<dbReference type="GeneID" id="96003643"/>
<name>A0AB34KWJ5_9PEZI</name>